<keyword evidence="4 7" id="KW-0812">Transmembrane</keyword>
<dbReference type="CDD" id="cd13134">
    <property type="entry name" value="MATE_like_8"/>
    <property type="match status" value="1"/>
</dbReference>
<dbReference type="InterPro" id="IPR048279">
    <property type="entry name" value="MdtK-like"/>
</dbReference>
<comment type="subcellular location">
    <subcellularLocation>
        <location evidence="1">Cell membrane</location>
        <topology evidence="1">Multi-pass membrane protein</topology>
    </subcellularLocation>
</comment>
<organism evidence="8 9">
    <name type="scientific">Peptoniphilus ovalis</name>
    <dbReference type="NCBI Taxonomy" id="2841503"/>
    <lineage>
        <taxon>Bacteria</taxon>
        <taxon>Bacillati</taxon>
        <taxon>Bacillota</taxon>
        <taxon>Tissierellia</taxon>
        <taxon>Tissierellales</taxon>
        <taxon>Peptoniphilaceae</taxon>
        <taxon>Peptoniphilus</taxon>
    </lineage>
</organism>
<evidence type="ECO:0000256" key="3">
    <source>
        <dbReference type="ARBA" id="ARBA00022475"/>
    </source>
</evidence>
<feature type="transmembrane region" description="Helical" evidence="7">
    <location>
        <begin position="89"/>
        <end position="110"/>
    </location>
</feature>
<evidence type="ECO:0000256" key="5">
    <source>
        <dbReference type="ARBA" id="ARBA00022989"/>
    </source>
</evidence>
<dbReference type="Pfam" id="PF01554">
    <property type="entry name" value="MatE"/>
    <property type="match status" value="2"/>
</dbReference>
<feature type="transmembrane region" description="Helical" evidence="7">
    <location>
        <begin position="352"/>
        <end position="379"/>
    </location>
</feature>
<evidence type="ECO:0000313" key="9">
    <source>
        <dbReference type="Proteomes" id="UP000783742"/>
    </source>
</evidence>
<proteinExistence type="predicted"/>
<gene>
    <name evidence="8" type="ORF">KQI68_05190</name>
</gene>
<feature type="transmembrane region" description="Helical" evidence="7">
    <location>
        <begin position="130"/>
        <end position="151"/>
    </location>
</feature>
<keyword evidence="2" id="KW-0813">Transport</keyword>
<evidence type="ECO:0000256" key="2">
    <source>
        <dbReference type="ARBA" id="ARBA00022448"/>
    </source>
</evidence>
<feature type="transmembrane region" description="Helical" evidence="7">
    <location>
        <begin position="194"/>
        <end position="216"/>
    </location>
</feature>
<reference evidence="8 9" key="1">
    <citation type="submission" date="2021-06" db="EMBL/GenBank/DDBJ databases">
        <authorList>
            <person name="Sun Q."/>
            <person name="Li D."/>
        </authorList>
    </citation>
    <scope>NUCLEOTIDE SEQUENCE [LARGE SCALE GENOMIC DNA]</scope>
    <source>
        <strain evidence="8 9">MSJ-1</strain>
    </source>
</reference>
<comment type="caution">
    <text evidence="8">The sequence shown here is derived from an EMBL/GenBank/DDBJ whole genome shotgun (WGS) entry which is preliminary data.</text>
</comment>
<evidence type="ECO:0000256" key="1">
    <source>
        <dbReference type="ARBA" id="ARBA00004651"/>
    </source>
</evidence>
<protein>
    <submittedName>
        <fullName evidence="8">MATE family efflux transporter</fullName>
    </submittedName>
</protein>
<dbReference type="PANTHER" id="PTHR42925">
    <property type="entry name" value="MULTIDRUG AND TOXIN EFFLUX PROTEIN MATE FAMILY"/>
    <property type="match status" value="1"/>
</dbReference>
<feature type="transmembrane region" description="Helical" evidence="7">
    <location>
        <begin position="12"/>
        <end position="40"/>
    </location>
</feature>
<name>A0ABS6FGG2_9FIRM</name>
<feature type="transmembrane region" description="Helical" evidence="7">
    <location>
        <begin position="60"/>
        <end position="77"/>
    </location>
</feature>
<dbReference type="PANTHER" id="PTHR42925:SF2">
    <property type="entry name" value="NA+ DRIVEN MULTIDRUG EFFLUX PUMP"/>
    <property type="match status" value="1"/>
</dbReference>
<dbReference type="InterPro" id="IPR002528">
    <property type="entry name" value="MATE_fam"/>
</dbReference>
<evidence type="ECO:0000256" key="7">
    <source>
        <dbReference type="SAM" id="Phobius"/>
    </source>
</evidence>
<feature type="transmembrane region" description="Helical" evidence="7">
    <location>
        <begin position="278"/>
        <end position="299"/>
    </location>
</feature>
<evidence type="ECO:0000313" key="8">
    <source>
        <dbReference type="EMBL" id="MBU5669235.1"/>
    </source>
</evidence>
<keyword evidence="3" id="KW-1003">Cell membrane</keyword>
<dbReference type="NCBIfam" id="TIGR00797">
    <property type="entry name" value="matE"/>
    <property type="match status" value="1"/>
</dbReference>
<dbReference type="Proteomes" id="UP000783742">
    <property type="component" value="Unassembled WGS sequence"/>
</dbReference>
<evidence type="ECO:0000256" key="6">
    <source>
        <dbReference type="ARBA" id="ARBA00023136"/>
    </source>
</evidence>
<accession>A0ABS6FGG2</accession>
<keyword evidence="6 7" id="KW-0472">Membrane</keyword>
<keyword evidence="9" id="KW-1185">Reference proteome</keyword>
<dbReference type="InterPro" id="IPR047135">
    <property type="entry name" value="YsiQ"/>
</dbReference>
<evidence type="ECO:0000256" key="4">
    <source>
        <dbReference type="ARBA" id="ARBA00022692"/>
    </source>
</evidence>
<sequence length="450" mass="49280">MNYNISEFTKKIFKIILPITFQQFMLALVSASDALMLGLVSQDALSAVSLAGQLTFVENLFLAAMSIGLSMLAAQYWGKRDRNSIEDIFAYVMKITSLISLVFFAVSLFMPEALMKIFTSDEVLIKYGVGYLRTVSLSFLLAGISQIYLTILKNTGKAVLVMAVSTFCVIINIILNAVFIFGLFGMPRMEVEGAALATVISWVLEVAICIIITHNSGKVKLKLNKILNINKALRGDFLKYTMPILGNQIVWGLGFTMYTVIMGHLGTDAVASNSIANIVKNLVVCFCIGLSNGGAIIVGNELGAGRLERAKLYGHKLTNVAIIYGIIAGIIMISLSPIIVNNISLSDTSKYYLRWMIILCAIYMVAKSVNTTLIAGIFCAGGDSKFGFICDTITTWSFSVPLGFLAAFVFNLPVLAVFAIINLDEVVKLPAVYKHYKKYNWVRDLTVKNA</sequence>
<dbReference type="PIRSF" id="PIRSF006603">
    <property type="entry name" value="DinF"/>
    <property type="match status" value="1"/>
</dbReference>
<feature type="transmembrane region" description="Helical" evidence="7">
    <location>
        <begin position="320"/>
        <end position="340"/>
    </location>
</feature>
<feature type="transmembrane region" description="Helical" evidence="7">
    <location>
        <begin position="400"/>
        <end position="421"/>
    </location>
</feature>
<feature type="transmembrane region" description="Helical" evidence="7">
    <location>
        <begin position="158"/>
        <end position="182"/>
    </location>
</feature>
<dbReference type="RefSeq" id="WP_216549078.1">
    <property type="nucleotide sequence ID" value="NZ_JAHLQO010000003.1"/>
</dbReference>
<keyword evidence="5 7" id="KW-1133">Transmembrane helix</keyword>
<feature type="transmembrane region" description="Helical" evidence="7">
    <location>
        <begin position="237"/>
        <end position="258"/>
    </location>
</feature>
<dbReference type="EMBL" id="JAHLQO010000003">
    <property type="protein sequence ID" value="MBU5669235.1"/>
    <property type="molecule type" value="Genomic_DNA"/>
</dbReference>